<dbReference type="Proteomes" id="UP000232453">
    <property type="component" value="Unassembled WGS sequence"/>
</dbReference>
<evidence type="ECO:0000256" key="1">
    <source>
        <dbReference type="SAM" id="Phobius"/>
    </source>
</evidence>
<dbReference type="EMBL" id="PHUJ01000003">
    <property type="protein sequence ID" value="PKB30214.1"/>
    <property type="molecule type" value="Genomic_DNA"/>
</dbReference>
<sequence length="77" mass="7439">MGSVGVLILFMVLGAVICAKARVAMGAVVFSLIALVLFIATPVGSGLPDAISTFVSAFDQAATPALNGAGASAGSGQ</sequence>
<organism evidence="2 3">
    <name type="scientific">Pseudonocardia alni</name>
    <name type="common">Amycolata alni</name>
    <dbReference type="NCBI Taxonomy" id="33907"/>
    <lineage>
        <taxon>Bacteria</taxon>
        <taxon>Bacillati</taxon>
        <taxon>Actinomycetota</taxon>
        <taxon>Actinomycetes</taxon>
        <taxon>Pseudonocardiales</taxon>
        <taxon>Pseudonocardiaceae</taxon>
        <taxon>Pseudonocardia</taxon>
    </lineage>
</organism>
<evidence type="ECO:0000313" key="3">
    <source>
        <dbReference type="Proteomes" id="UP000232453"/>
    </source>
</evidence>
<evidence type="ECO:0000313" key="2">
    <source>
        <dbReference type="EMBL" id="PKB30214.1"/>
    </source>
</evidence>
<accession>A0AA44UNE3</accession>
<dbReference type="AlphaFoldDB" id="A0AA44UNE3"/>
<name>A0AA44UNE3_PSEA5</name>
<dbReference type="RefSeq" id="WP_060711238.1">
    <property type="nucleotide sequence ID" value="NZ_PHUJ01000003.1"/>
</dbReference>
<gene>
    <name evidence="2" type="ORF">ATL51_1873</name>
</gene>
<protein>
    <submittedName>
        <fullName evidence="2">Uncharacterized protein</fullName>
    </submittedName>
</protein>
<keyword evidence="1" id="KW-1133">Transmembrane helix</keyword>
<reference evidence="2 3" key="1">
    <citation type="submission" date="2017-11" db="EMBL/GenBank/DDBJ databases">
        <title>Sequencing the genomes of 1000 actinobacteria strains.</title>
        <authorList>
            <person name="Klenk H.-P."/>
        </authorList>
    </citation>
    <scope>NUCLEOTIDE SEQUENCE [LARGE SCALE GENOMIC DNA]</scope>
    <source>
        <strain evidence="2 3">DSM 44104</strain>
    </source>
</reference>
<proteinExistence type="predicted"/>
<keyword evidence="1" id="KW-0472">Membrane</keyword>
<feature type="transmembrane region" description="Helical" evidence="1">
    <location>
        <begin position="28"/>
        <end position="47"/>
    </location>
</feature>
<comment type="caution">
    <text evidence="2">The sequence shown here is derived from an EMBL/GenBank/DDBJ whole genome shotgun (WGS) entry which is preliminary data.</text>
</comment>
<keyword evidence="1" id="KW-0812">Transmembrane</keyword>